<keyword evidence="3" id="KW-1185">Reference proteome</keyword>
<dbReference type="EMBL" id="CAICTM010000528">
    <property type="protein sequence ID" value="CAB9512320.1"/>
    <property type="molecule type" value="Genomic_DNA"/>
</dbReference>
<evidence type="ECO:0000313" key="3">
    <source>
        <dbReference type="Proteomes" id="UP001153069"/>
    </source>
</evidence>
<organism evidence="2 3">
    <name type="scientific">Seminavis robusta</name>
    <dbReference type="NCBI Taxonomy" id="568900"/>
    <lineage>
        <taxon>Eukaryota</taxon>
        <taxon>Sar</taxon>
        <taxon>Stramenopiles</taxon>
        <taxon>Ochrophyta</taxon>
        <taxon>Bacillariophyta</taxon>
        <taxon>Bacillariophyceae</taxon>
        <taxon>Bacillariophycidae</taxon>
        <taxon>Naviculales</taxon>
        <taxon>Naviculaceae</taxon>
        <taxon>Seminavis</taxon>
    </lineage>
</organism>
<feature type="region of interest" description="Disordered" evidence="1">
    <location>
        <begin position="83"/>
        <end position="106"/>
    </location>
</feature>
<reference evidence="2" key="1">
    <citation type="submission" date="2020-06" db="EMBL/GenBank/DDBJ databases">
        <authorList>
            <consortium name="Plant Systems Biology data submission"/>
        </authorList>
    </citation>
    <scope>NUCLEOTIDE SEQUENCE</scope>
    <source>
        <strain evidence="2">D6</strain>
    </source>
</reference>
<evidence type="ECO:0000256" key="1">
    <source>
        <dbReference type="SAM" id="MobiDB-lite"/>
    </source>
</evidence>
<comment type="caution">
    <text evidence="2">The sequence shown here is derived from an EMBL/GenBank/DDBJ whole genome shotgun (WGS) entry which is preliminary data.</text>
</comment>
<dbReference type="Proteomes" id="UP001153069">
    <property type="component" value="Unassembled WGS sequence"/>
</dbReference>
<gene>
    <name evidence="2" type="ORF">SEMRO_529_G161050.1</name>
</gene>
<protein>
    <submittedName>
        <fullName evidence="2">Uncharacterized protein</fullName>
    </submittedName>
</protein>
<name>A0A9N8HHC7_9STRA</name>
<proteinExistence type="predicted"/>
<feature type="compositionally biased region" description="Low complexity" evidence="1">
    <location>
        <begin position="92"/>
        <end position="101"/>
    </location>
</feature>
<dbReference type="AlphaFoldDB" id="A0A9N8HHC7"/>
<sequence length="227" mass="25586">MNSMNNDICNNSQVEINMTKLLDQRLKQKGCVFPKGTTVGESSAALSQRLGKLLALAVPTNDDSNNSCTDEETFQLRMRTLQSALEKRRSTKASSSSTKPNKPSRRELLIKTVGAQKAQQIIALIREIRVLRLRRRDLLNNSKALESHQPMMCGRGGCNANVYTLPTVGNNRLSREVRDLFFSTVIVDALEKSPVANFEQQPWDHLYDQGVKHVKAYRAWLAKNNTR</sequence>
<accession>A0A9N8HHC7</accession>
<evidence type="ECO:0000313" key="2">
    <source>
        <dbReference type="EMBL" id="CAB9512320.1"/>
    </source>
</evidence>